<name>A0A182JUI8_9DIPT</name>
<evidence type="ECO:0000256" key="4">
    <source>
        <dbReference type="ARBA" id="ARBA00022889"/>
    </source>
</evidence>
<protein>
    <recommendedName>
        <fullName evidence="10">Ninjurin a</fullName>
    </recommendedName>
</protein>
<evidence type="ECO:0000313" key="9">
    <source>
        <dbReference type="Proteomes" id="UP000075881"/>
    </source>
</evidence>
<evidence type="ECO:0008006" key="10">
    <source>
        <dbReference type="Google" id="ProtNLM"/>
    </source>
</evidence>
<dbReference type="GO" id="GO:0007155">
    <property type="term" value="P:cell adhesion"/>
    <property type="evidence" value="ECO:0007669"/>
    <property type="project" value="UniProtKB-KW"/>
</dbReference>
<comment type="similarity">
    <text evidence="2">Belongs to the ninjurin family.</text>
</comment>
<evidence type="ECO:0000313" key="8">
    <source>
        <dbReference type="EnsemblMetazoa" id="ACHR002170-PA"/>
    </source>
</evidence>
<proteinExistence type="inferred from homology"/>
<evidence type="ECO:0000256" key="3">
    <source>
        <dbReference type="ARBA" id="ARBA00022692"/>
    </source>
</evidence>
<feature type="transmembrane region" description="Helical" evidence="7">
    <location>
        <begin position="211"/>
        <end position="232"/>
    </location>
</feature>
<keyword evidence="5 7" id="KW-1133">Transmembrane helix</keyword>
<dbReference type="InterPro" id="IPR007007">
    <property type="entry name" value="Ninjurin"/>
</dbReference>
<feature type="transmembrane region" description="Helical" evidence="7">
    <location>
        <begin position="129"/>
        <end position="149"/>
    </location>
</feature>
<dbReference type="Pfam" id="PF04923">
    <property type="entry name" value="Ninjurin"/>
    <property type="match status" value="2"/>
</dbReference>
<dbReference type="PANTHER" id="PTHR12316:SF17">
    <property type="entry name" value="NINJURIN C, ISOFORM D"/>
    <property type="match status" value="1"/>
</dbReference>
<accession>A0A182JUI8</accession>
<evidence type="ECO:0000256" key="2">
    <source>
        <dbReference type="ARBA" id="ARBA00008141"/>
    </source>
</evidence>
<evidence type="ECO:0000256" key="5">
    <source>
        <dbReference type="ARBA" id="ARBA00022989"/>
    </source>
</evidence>
<feature type="transmembrane region" description="Helical" evidence="7">
    <location>
        <begin position="85"/>
        <end position="109"/>
    </location>
</feature>
<dbReference type="PANTHER" id="PTHR12316">
    <property type="entry name" value="NINJURIN-RELATED"/>
    <property type="match status" value="1"/>
</dbReference>
<keyword evidence="4" id="KW-0130">Cell adhesion</keyword>
<feature type="transmembrane region" description="Helical" evidence="7">
    <location>
        <begin position="42"/>
        <end position="64"/>
    </location>
</feature>
<keyword evidence="6 7" id="KW-0472">Membrane</keyword>
<organism evidence="8 9">
    <name type="scientific">Anopheles christyi</name>
    <dbReference type="NCBI Taxonomy" id="43041"/>
    <lineage>
        <taxon>Eukaryota</taxon>
        <taxon>Metazoa</taxon>
        <taxon>Ecdysozoa</taxon>
        <taxon>Arthropoda</taxon>
        <taxon>Hexapoda</taxon>
        <taxon>Insecta</taxon>
        <taxon>Pterygota</taxon>
        <taxon>Neoptera</taxon>
        <taxon>Endopterygota</taxon>
        <taxon>Diptera</taxon>
        <taxon>Nematocera</taxon>
        <taxon>Culicoidea</taxon>
        <taxon>Culicidae</taxon>
        <taxon>Anophelinae</taxon>
        <taxon>Anopheles</taxon>
    </lineage>
</organism>
<reference evidence="9" key="1">
    <citation type="submission" date="2013-03" db="EMBL/GenBank/DDBJ databases">
        <title>The Genome Sequence of Anopheles christyi ACHKN1017.</title>
        <authorList>
            <consortium name="The Broad Institute Genomics Platform"/>
            <person name="Neafsey D.E."/>
            <person name="Besansky N."/>
            <person name="Walker B."/>
            <person name="Young S.K."/>
            <person name="Zeng Q."/>
            <person name="Gargeya S."/>
            <person name="Fitzgerald M."/>
            <person name="Haas B."/>
            <person name="Abouelleil A."/>
            <person name="Allen A.W."/>
            <person name="Alvarado L."/>
            <person name="Arachchi H.M."/>
            <person name="Berlin A.M."/>
            <person name="Chapman S.B."/>
            <person name="Gainer-Dewar J."/>
            <person name="Goldberg J."/>
            <person name="Griggs A."/>
            <person name="Gujja S."/>
            <person name="Hansen M."/>
            <person name="Howarth C."/>
            <person name="Imamovic A."/>
            <person name="Ireland A."/>
            <person name="Larimer J."/>
            <person name="McCowan C."/>
            <person name="Murphy C."/>
            <person name="Pearson M."/>
            <person name="Poon T.W."/>
            <person name="Priest M."/>
            <person name="Roberts A."/>
            <person name="Saif S."/>
            <person name="Shea T."/>
            <person name="Sisk P."/>
            <person name="Sykes S."/>
            <person name="Wortman J."/>
            <person name="Nusbaum C."/>
            <person name="Birren B."/>
        </authorList>
    </citation>
    <scope>NUCLEOTIDE SEQUENCE [LARGE SCALE GENOMIC DNA]</scope>
    <source>
        <strain evidence="9">ACHKN1017</strain>
    </source>
</reference>
<evidence type="ECO:0000256" key="1">
    <source>
        <dbReference type="ARBA" id="ARBA00004141"/>
    </source>
</evidence>
<dbReference type="VEuPathDB" id="VectorBase:ACHR002170"/>
<dbReference type="EnsemblMetazoa" id="ACHR002170-RA">
    <property type="protein sequence ID" value="ACHR002170-PA"/>
    <property type="gene ID" value="ACHR002170"/>
</dbReference>
<reference evidence="8" key="2">
    <citation type="submission" date="2020-05" db="UniProtKB">
        <authorList>
            <consortium name="EnsemblMetazoa"/>
        </authorList>
    </citation>
    <scope>IDENTIFICATION</scope>
    <source>
        <strain evidence="8">ACHKN1017</strain>
    </source>
</reference>
<comment type="subcellular location">
    <subcellularLocation>
        <location evidence="1">Membrane</location>
        <topology evidence="1">Multi-pass membrane protein</topology>
    </subcellularLocation>
</comment>
<keyword evidence="3 7" id="KW-0812">Transmembrane</keyword>
<dbReference type="AlphaFoldDB" id="A0A182JUI8"/>
<feature type="transmembrane region" description="Helical" evidence="7">
    <location>
        <begin position="170"/>
        <end position="191"/>
    </location>
</feature>
<dbReference type="Proteomes" id="UP000075881">
    <property type="component" value="Unassembled WGS sequence"/>
</dbReference>
<dbReference type="GO" id="GO:0016020">
    <property type="term" value="C:membrane"/>
    <property type="evidence" value="ECO:0007669"/>
    <property type="project" value="UniProtKB-SubCell"/>
</dbReference>
<keyword evidence="9" id="KW-1185">Reference proteome</keyword>
<evidence type="ECO:0000256" key="6">
    <source>
        <dbReference type="ARBA" id="ARBA00023136"/>
    </source>
</evidence>
<evidence type="ECO:0000256" key="7">
    <source>
        <dbReference type="SAM" id="Phobius"/>
    </source>
</evidence>
<sequence length="290" mass="31400">MDANRYATKKTIAQGMLDIALLTANASQLKYILQVGEKHEFYGLMLTLISISIILQIIMGVLNLSLSLMRDCRLHLPEYHRSANVINYIVTGSAVLVAMMLVGILFVVIGSLNINRKPDQTAAIVLNDIILVLIFVISLINVIISGFGIEYSSQPLRLLERVESTQSVTTTLAAAKPSVSAALLAVILTLVNLHGGEVQRKVANILNHFSLGFVVVALFCDIVQGIACILLANYNINKEHSRDTANAVQNFSLGLNMATVVVNIMINGMEVKHMDDVGTGLGLESTTKGL</sequence>
<dbReference type="GO" id="GO:0042246">
    <property type="term" value="P:tissue regeneration"/>
    <property type="evidence" value="ECO:0007669"/>
    <property type="project" value="InterPro"/>
</dbReference>